<dbReference type="InterPro" id="IPR003115">
    <property type="entry name" value="ParB_N"/>
</dbReference>
<reference evidence="2 3" key="1">
    <citation type="journal article" date="2016" name="Sci. Rep.">
        <title>Metabolic traits of an uncultured archaeal lineage -MSBL1- from brine pools of the Red Sea.</title>
        <authorList>
            <person name="Mwirichia R."/>
            <person name="Alam I."/>
            <person name="Rashid M."/>
            <person name="Vinu M."/>
            <person name="Ba-Alawi W."/>
            <person name="Anthony Kamau A."/>
            <person name="Kamanda Ngugi D."/>
            <person name="Goker M."/>
            <person name="Klenk H.P."/>
            <person name="Bajic V."/>
            <person name="Stingl U."/>
        </authorList>
    </citation>
    <scope>NUCLEOTIDE SEQUENCE [LARGE SCALE GENOMIC DNA]</scope>
    <source>
        <strain evidence="2">SCGC-AAA259E19</strain>
    </source>
</reference>
<organism evidence="2 3">
    <name type="scientific">candidate division MSBL1 archaeon SCGC-AAA259E19</name>
    <dbReference type="NCBI Taxonomy" id="1698264"/>
    <lineage>
        <taxon>Archaea</taxon>
        <taxon>Methanobacteriati</taxon>
        <taxon>Methanobacteriota</taxon>
        <taxon>candidate division MSBL1</taxon>
    </lineage>
</organism>
<dbReference type="InterPro" id="IPR036086">
    <property type="entry name" value="ParB/Sulfiredoxin_sf"/>
</dbReference>
<evidence type="ECO:0000313" key="3">
    <source>
        <dbReference type="Proteomes" id="UP000070284"/>
    </source>
</evidence>
<name>A0A133UMT0_9EURY</name>
<sequence length="82" mass="9133">MRLEKIEVSKIKVGDRVRKDLGDIEGLARSIEDIGLLNPITVWRGGDGTYNLVAGERRLEACKRLGWEEIEAIVLEAGESEP</sequence>
<dbReference type="GO" id="GO:0045881">
    <property type="term" value="P:positive regulation of sporulation resulting in formation of a cellular spore"/>
    <property type="evidence" value="ECO:0007669"/>
    <property type="project" value="TreeGrafter"/>
</dbReference>
<dbReference type="GO" id="GO:0007059">
    <property type="term" value="P:chromosome segregation"/>
    <property type="evidence" value="ECO:0007669"/>
    <property type="project" value="TreeGrafter"/>
</dbReference>
<proteinExistence type="predicted"/>
<protein>
    <recommendedName>
        <fullName evidence="1">ParB-like N-terminal domain-containing protein</fullName>
    </recommendedName>
</protein>
<dbReference type="PANTHER" id="PTHR33375">
    <property type="entry name" value="CHROMOSOME-PARTITIONING PROTEIN PARB-RELATED"/>
    <property type="match status" value="1"/>
</dbReference>
<dbReference type="SUPFAM" id="SSF110849">
    <property type="entry name" value="ParB/Sulfiredoxin"/>
    <property type="match status" value="1"/>
</dbReference>
<comment type="caution">
    <text evidence="2">The sequence shown here is derived from an EMBL/GenBank/DDBJ whole genome shotgun (WGS) entry which is preliminary data.</text>
</comment>
<gene>
    <name evidence="2" type="ORF">AKJ65_01540</name>
</gene>
<dbReference type="GO" id="GO:0005694">
    <property type="term" value="C:chromosome"/>
    <property type="evidence" value="ECO:0007669"/>
    <property type="project" value="TreeGrafter"/>
</dbReference>
<accession>A0A133UMT0</accession>
<dbReference type="PANTHER" id="PTHR33375:SF1">
    <property type="entry name" value="CHROMOSOME-PARTITIONING PROTEIN PARB-RELATED"/>
    <property type="match status" value="1"/>
</dbReference>
<dbReference type="Proteomes" id="UP000070284">
    <property type="component" value="Unassembled WGS sequence"/>
</dbReference>
<feature type="domain" description="ParB-like N-terminal" evidence="1">
    <location>
        <begin position="4"/>
        <end position="81"/>
    </location>
</feature>
<dbReference type="InterPro" id="IPR050336">
    <property type="entry name" value="Chromosome_partition/occlusion"/>
</dbReference>
<evidence type="ECO:0000313" key="2">
    <source>
        <dbReference type="EMBL" id="KXA95555.1"/>
    </source>
</evidence>
<dbReference type="EMBL" id="LHXO01000012">
    <property type="protein sequence ID" value="KXA95555.1"/>
    <property type="molecule type" value="Genomic_DNA"/>
</dbReference>
<evidence type="ECO:0000259" key="1">
    <source>
        <dbReference type="SMART" id="SM00470"/>
    </source>
</evidence>
<dbReference type="Gene3D" id="3.90.1530.30">
    <property type="match status" value="1"/>
</dbReference>
<dbReference type="Pfam" id="PF02195">
    <property type="entry name" value="ParB_N"/>
    <property type="match status" value="1"/>
</dbReference>
<dbReference type="SMART" id="SM00470">
    <property type="entry name" value="ParB"/>
    <property type="match status" value="1"/>
</dbReference>
<dbReference type="AlphaFoldDB" id="A0A133UMT0"/>
<keyword evidence="3" id="KW-1185">Reference proteome</keyword>